<sequence>MKVKGRKRQSLTDRGGWWLRVYVHPANEHDKWGGKALLEGMDLVRWPRVRKVFVDWGYRGLRG</sequence>
<accession>A0A430UP85</accession>
<dbReference type="EMBL" id="PEMG01000198">
    <property type="protein sequence ID" value="RTI08396.1"/>
    <property type="molecule type" value="Genomic_DNA"/>
</dbReference>
<reference evidence="1 2" key="1">
    <citation type="journal article" date="2019" name="Extremophiles">
        <title>Biogeography of thermophiles and predominance of Thermus scotoductus in domestic water heaters.</title>
        <authorList>
            <person name="Wilpiszeski R.L."/>
            <person name="Zhang Z."/>
            <person name="House C.H."/>
        </authorList>
    </citation>
    <scope>NUCLEOTIDE SEQUENCE [LARGE SCALE GENOMIC DNA]</scope>
    <source>
        <strain evidence="1 2">17_S17</strain>
    </source>
</reference>
<dbReference type="AlphaFoldDB" id="A0A430UP85"/>
<gene>
    <name evidence="1" type="ORF">CSW30_07090</name>
</gene>
<proteinExistence type="predicted"/>
<evidence type="ECO:0000313" key="1">
    <source>
        <dbReference type="EMBL" id="RTI08396.1"/>
    </source>
</evidence>
<feature type="non-terminal residue" evidence="1">
    <location>
        <position position="63"/>
    </location>
</feature>
<comment type="caution">
    <text evidence="1">The sequence shown here is derived from an EMBL/GenBank/DDBJ whole genome shotgun (WGS) entry which is preliminary data.</text>
</comment>
<name>A0A430UP85_THESC</name>
<evidence type="ECO:0008006" key="3">
    <source>
        <dbReference type="Google" id="ProtNLM"/>
    </source>
</evidence>
<evidence type="ECO:0000313" key="2">
    <source>
        <dbReference type="Proteomes" id="UP000287173"/>
    </source>
</evidence>
<organism evidence="1 2">
    <name type="scientific">Thermus scotoductus</name>
    <dbReference type="NCBI Taxonomy" id="37636"/>
    <lineage>
        <taxon>Bacteria</taxon>
        <taxon>Thermotogati</taxon>
        <taxon>Deinococcota</taxon>
        <taxon>Deinococci</taxon>
        <taxon>Thermales</taxon>
        <taxon>Thermaceae</taxon>
        <taxon>Thermus</taxon>
    </lineage>
</organism>
<protein>
    <recommendedName>
        <fullName evidence="3">Transposase</fullName>
    </recommendedName>
</protein>
<dbReference type="Proteomes" id="UP000287173">
    <property type="component" value="Unassembled WGS sequence"/>
</dbReference>